<organism evidence="2 3">
    <name type="scientific">Candidatus Fimimonas gallinarum</name>
    <dbReference type="NCBI Taxonomy" id="2840821"/>
    <lineage>
        <taxon>Bacteria</taxon>
        <taxon>Pseudomonadati</taxon>
        <taxon>Myxococcota</taxon>
        <taxon>Myxococcia</taxon>
        <taxon>Myxococcales</taxon>
        <taxon>Cystobacterineae</taxon>
        <taxon>Myxococcaceae</taxon>
        <taxon>Myxococcaceae incertae sedis</taxon>
        <taxon>Candidatus Fimimonas</taxon>
    </lineage>
</organism>
<keyword evidence="1" id="KW-1133">Transmembrane helix</keyword>
<feature type="transmembrane region" description="Helical" evidence="1">
    <location>
        <begin position="147"/>
        <end position="165"/>
    </location>
</feature>
<evidence type="ECO:0000313" key="3">
    <source>
        <dbReference type="Proteomes" id="UP000824200"/>
    </source>
</evidence>
<dbReference type="Proteomes" id="UP000824200">
    <property type="component" value="Unassembled WGS sequence"/>
</dbReference>
<evidence type="ECO:0000313" key="2">
    <source>
        <dbReference type="EMBL" id="HIR66232.1"/>
    </source>
</evidence>
<name>A0A9D1J8S8_9BACT</name>
<gene>
    <name evidence="2" type="ORF">IAC95_05080</name>
</gene>
<dbReference type="EMBL" id="DVHL01000042">
    <property type="protein sequence ID" value="HIR66232.1"/>
    <property type="molecule type" value="Genomic_DNA"/>
</dbReference>
<comment type="caution">
    <text evidence="2">The sequence shown here is derived from an EMBL/GenBank/DDBJ whole genome shotgun (WGS) entry which is preliminary data.</text>
</comment>
<reference evidence="2" key="1">
    <citation type="submission" date="2020-10" db="EMBL/GenBank/DDBJ databases">
        <authorList>
            <person name="Gilroy R."/>
        </authorList>
    </citation>
    <scope>NUCLEOTIDE SEQUENCE</scope>
    <source>
        <strain evidence="2">CHK121-14286</strain>
    </source>
</reference>
<feature type="transmembrane region" description="Helical" evidence="1">
    <location>
        <begin position="172"/>
        <end position="195"/>
    </location>
</feature>
<proteinExistence type="predicted"/>
<keyword evidence="1" id="KW-0812">Transmembrane</keyword>
<feature type="transmembrane region" description="Helical" evidence="1">
    <location>
        <begin position="117"/>
        <end position="135"/>
    </location>
</feature>
<keyword evidence="1" id="KW-0472">Membrane</keyword>
<reference evidence="2" key="2">
    <citation type="journal article" date="2021" name="PeerJ">
        <title>Extensive microbial diversity within the chicken gut microbiome revealed by metagenomics and culture.</title>
        <authorList>
            <person name="Gilroy R."/>
            <person name="Ravi A."/>
            <person name="Getino M."/>
            <person name="Pursley I."/>
            <person name="Horton D.L."/>
            <person name="Alikhan N.F."/>
            <person name="Baker D."/>
            <person name="Gharbi K."/>
            <person name="Hall N."/>
            <person name="Watson M."/>
            <person name="Adriaenssens E.M."/>
            <person name="Foster-Nyarko E."/>
            <person name="Jarju S."/>
            <person name="Secka A."/>
            <person name="Antonio M."/>
            <person name="Oren A."/>
            <person name="Chaudhuri R.R."/>
            <person name="La Ragione R."/>
            <person name="Hildebrand F."/>
            <person name="Pallen M.J."/>
        </authorList>
    </citation>
    <scope>NUCLEOTIDE SEQUENCE</scope>
    <source>
        <strain evidence="2">CHK121-14286</strain>
    </source>
</reference>
<feature type="transmembrane region" description="Helical" evidence="1">
    <location>
        <begin position="32"/>
        <end position="53"/>
    </location>
</feature>
<evidence type="ECO:0000256" key="1">
    <source>
        <dbReference type="SAM" id="Phobius"/>
    </source>
</evidence>
<feature type="transmembrane region" description="Helical" evidence="1">
    <location>
        <begin position="60"/>
        <end position="80"/>
    </location>
</feature>
<dbReference type="AlphaFoldDB" id="A0A9D1J8S8"/>
<sequence>MKRLFHTILASALFLALCYVVGYCAYFFNIKNFWIMFAIASAVFVLGVIFALVKRTSCKVIAFFVNAVAMGLYIQSWYIYRGFENSLWLMLAVSAVAVAYLVLFFLPLLIPFVNRHYGWYAAVFVVLSLVGYVLLLCLTQTTWVSTLGYYGILQLGFVLGCSFSCNDVDDEIHALLASSYSVAVCAVLILLTVLGGDGCDCADGCSVGDVGSPLQRKEVQKAPKSKHGL</sequence>
<accession>A0A9D1J8S8</accession>
<feature type="transmembrane region" description="Helical" evidence="1">
    <location>
        <begin position="86"/>
        <end position="110"/>
    </location>
</feature>
<protein>
    <submittedName>
        <fullName evidence="2">Uncharacterized protein</fullName>
    </submittedName>
</protein>